<accession>A0ABT8J949</accession>
<evidence type="ECO:0008006" key="3">
    <source>
        <dbReference type="Google" id="ProtNLM"/>
    </source>
</evidence>
<dbReference type="EMBL" id="JAROCD010000005">
    <property type="protein sequence ID" value="MDN4601617.1"/>
    <property type="molecule type" value="Genomic_DNA"/>
</dbReference>
<dbReference type="Proteomes" id="UP001174205">
    <property type="component" value="Unassembled WGS sequence"/>
</dbReference>
<proteinExistence type="predicted"/>
<sequence length="70" mass="8384">TKMLGLENRSRIFHRGTVALGLTICHLETIKKIGDTNMIKYRYTIEYKEDFNEVIVELRHRFIVKEWLSD</sequence>
<reference evidence="1" key="1">
    <citation type="submission" date="2023-03" db="EMBL/GenBank/DDBJ databases">
        <title>MT1 and MT2 Draft Genomes of Novel Species.</title>
        <authorList>
            <person name="Venkateswaran K."/>
        </authorList>
    </citation>
    <scope>NUCLEOTIDE SEQUENCE</scope>
    <source>
        <strain evidence="1">F6_3S_P_1C</strain>
    </source>
</reference>
<comment type="caution">
    <text evidence="1">The sequence shown here is derived from an EMBL/GenBank/DDBJ whole genome shotgun (WGS) entry which is preliminary data.</text>
</comment>
<evidence type="ECO:0000313" key="2">
    <source>
        <dbReference type="Proteomes" id="UP001174205"/>
    </source>
</evidence>
<protein>
    <recommendedName>
        <fullName evidence="3">Thioesterase</fullName>
    </recommendedName>
</protein>
<evidence type="ECO:0000313" key="1">
    <source>
        <dbReference type="EMBL" id="MDN4601617.1"/>
    </source>
</evidence>
<gene>
    <name evidence="1" type="ORF">P5G61_10320</name>
</gene>
<name>A0ABT8J949_9BACL</name>
<keyword evidence="2" id="KW-1185">Reference proteome</keyword>
<organism evidence="1 2">
    <name type="scientific">Paenibacillus vandeheii</name>
    <dbReference type="NCBI Taxonomy" id="3035917"/>
    <lineage>
        <taxon>Bacteria</taxon>
        <taxon>Bacillati</taxon>
        <taxon>Bacillota</taxon>
        <taxon>Bacilli</taxon>
        <taxon>Bacillales</taxon>
        <taxon>Paenibacillaceae</taxon>
        <taxon>Paenibacillus</taxon>
    </lineage>
</organism>
<feature type="non-terminal residue" evidence="1">
    <location>
        <position position="1"/>
    </location>
</feature>